<organism evidence="3 4">
    <name type="scientific">Elysia chlorotica</name>
    <name type="common">Eastern emerald elysia</name>
    <name type="synonym">Sea slug</name>
    <dbReference type="NCBI Taxonomy" id="188477"/>
    <lineage>
        <taxon>Eukaryota</taxon>
        <taxon>Metazoa</taxon>
        <taxon>Spiralia</taxon>
        <taxon>Lophotrochozoa</taxon>
        <taxon>Mollusca</taxon>
        <taxon>Gastropoda</taxon>
        <taxon>Heterobranchia</taxon>
        <taxon>Euthyneura</taxon>
        <taxon>Panpulmonata</taxon>
        <taxon>Sacoglossa</taxon>
        <taxon>Placobranchoidea</taxon>
        <taxon>Plakobranchidae</taxon>
        <taxon>Elysia</taxon>
    </lineage>
</organism>
<evidence type="ECO:0000313" key="3">
    <source>
        <dbReference type="EMBL" id="RUS70803.1"/>
    </source>
</evidence>
<accession>A0A3S0Z707</accession>
<dbReference type="InterPro" id="IPR050927">
    <property type="entry name" value="TRPM"/>
</dbReference>
<evidence type="ECO:0000256" key="1">
    <source>
        <dbReference type="SAM" id="MobiDB-lite"/>
    </source>
</evidence>
<dbReference type="EMBL" id="RQTK01001331">
    <property type="protein sequence ID" value="RUS70803.1"/>
    <property type="molecule type" value="Genomic_DNA"/>
</dbReference>
<dbReference type="PANTHER" id="PTHR13800:SF41">
    <property type="entry name" value="PROTEIN CED-11"/>
    <property type="match status" value="1"/>
</dbReference>
<reference evidence="3 4" key="1">
    <citation type="submission" date="2019-01" db="EMBL/GenBank/DDBJ databases">
        <title>A draft genome assembly of the solar-powered sea slug Elysia chlorotica.</title>
        <authorList>
            <person name="Cai H."/>
            <person name="Li Q."/>
            <person name="Fang X."/>
            <person name="Li J."/>
            <person name="Curtis N.E."/>
            <person name="Altenburger A."/>
            <person name="Shibata T."/>
            <person name="Feng M."/>
            <person name="Maeda T."/>
            <person name="Schwartz J.A."/>
            <person name="Shigenobu S."/>
            <person name="Lundholm N."/>
            <person name="Nishiyama T."/>
            <person name="Yang H."/>
            <person name="Hasebe M."/>
            <person name="Li S."/>
            <person name="Pierce S.K."/>
            <person name="Wang J."/>
        </authorList>
    </citation>
    <scope>NUCLEOTIDE SEQUENCE [LARGE SCALE GENOMIC DNA]</scope>
    <source>
        <strain evidence="3">EC2010</strain>
        <tissue evidence="3">Whole organism of an adult</tissue>
    </source>
</reference>
<keyword evidence="2" id="KW-0812">Transmembrane</keyword>
<dbReference type="PANTHER" id="PTHR13800">
    <property type="entry name" value="TRANSIENT RECEPTOR POTENTIAL CATION CHANNEL, SUBFAMILY M, MEMBER 6"/>
    <property type="match status" value="1"/>
</dbReference>
<sequence length="310" mass="35602">MVNWVQLWSMWIIAGGLAISAVIYPAQPFSISVVARALFRATLGIWLTEIDDLGGDPTCSSLYDTQEVQRYCNASAISPYTLRRLEDCPYASVAGYVIVILYIMVTRLVFYTLMFAMFSATINRTQKRSVELWKYQFQSIVTEFESRPVIPPPLNIITYPFRLSYILGTVALEIMLEYCTCCREDETRKDQSTGIPYNQWKSYLAQISRQTEEKEDKVNDIINVLEEESAAQQGAIKHLTDHLVQIERHQTITAVYLEDLKKKLDLLDPKVRAHTQHGMVQKIHELSRSSPYPGTEVHRSPLLDKDVPWE</sequence>
<feature type="non-terminal residue" evidence="3">
    <location>
        <position position="310"/>
    </location>
</feature>
<name>A0A3S0Z707_ELYCH</name>
<evidence type="ECO:0000313" key="4">
    <source>
        <dbReference type="Proteomes" id="UP000271974"/>
    </source>
</evidence>
<keyword evidence="2" id="KW-1133">Transmembrane helix</keyword>
<keyword evidence="2" id="KW-0472">Membrane</keyword>
<comment type="caution">
    <text evidence="3">The sequence shown here is derived from an EMBL/GenBank/DDBJ whole genome shotgun (WGS) entry which is preliminary data.</text>
</comment>
<dbReference type="GO" id="GO:0030001">
    <property type="term" value="P:metal ion transport"/>
    <property type="evidence" value="ECO:0007669"/>
    <property type="project" value="TreeGrafter"/>
</dbReference>
<evidence type="ECO:0008006" key="5">
    <source>
        <dbReference type="Google" id="ProtNLM"/>
    </source>
</evidence>
<feature type="region of interest" description="Disordered" evidence="1">
    <location>
        <begin position="286"/>
        <end position="310"/>
    </location>
</feature>
<protein>
    <recommendedName>
        <fullName evidence="5">Ion transport domain-containing protein</fullName>
    </recommendedName>
</protein>
<dbReference type="GO" id="GO:0005886">
    <property type="term" value="C:plasma membrane"/>
    <property type="evidence" value="ECO:0007669"/>
    <property type="project" value="TreeGrafter"/>
</dbReference>
<gene>
    <name evidence="3" type="ORF">EGW08_021438</name>
</gene>
<dbReference type="Proteomes" id="UP000271974">
    <property type="component" value="Unassembled WGS sequence"/>
</dbReference>
<dbReference type="GO" id="GO:0005261">
    <property type="term" value="F:monoatomic cation channel activity"/>
    <property type="evidence" value="ECO:0007669"/>
    <property type="project" value="TreeGrafter"/>
</dbReference>
<dbReference type="AlphaFoldDB" id="A0A3S0Z707"/>
<feature type="transmembrane region" description="Helical" evidence="2">
    <location>
        <begin position="7"/>
        <end position="26"/>
    </location>
</feature>
<feature type="compositionally biased region" description="Basic and acidic residues" evidence="1">
    <location>
        <begin position="296"/>
        <end position="310"/>
    </location>
</feature>
<proteinExistence type="predicted"/>
<keyword evidence="4" id="KW-1185">Reference proteome</keyword>
<evidence type="ECO:0000256" key="2">
    <source>
        <dbReference type="SAM" id="Phobius"/>
    </source>
</evidence>
<dbReference type="OrthoDB" id="301415at2759"/>
<feature type="transmembrane region" description="Helical" evidence="2">
    <location>
        <begin position="93"/>
        <end position="118"/>
    </location>
</feature>
<dbReference type="STRING" id="188477.A0A3S0Z707"/>